<dbReference type="Gene3D" id="3.60.15.10">
    <property type="entry name" value="Ribonuclease Z/Hydroxyacylglutathione hydrolase-like"/>
    <property type="match status" value="1"/>
</dbReference>
<evidence type="ECO:0000313" key="6">
    <source>
        <dbReference type="EMBL" id="MCU7692986.1"/>
    </source>
</evidence>
<dbReference type="EMBL" id="JAOTPL010000001">
    <property type="protein sequence ID" value="MCU7692986.1"/>
    <property type="molecule type" value="Genomic_DNA"/>
</dbReference>
<dbReference type="PANTHER" id="PTHR42978">
    <property type="entry name" value="QUORUM-QUENCHING LACTONASE YTNP-RELATED-RELATED"/>
    <property type="match status" value="1"/>
</dbReference>
<dbReference type="SUPFAM" id="SSF56281">
    <property type="entry name" value="Metallo-hydrolase/oxidoreductase"/>
    <property type="match status" value="1"/>
</dbReference>
<sequence>MQLFSIDTETFKLDGGAVFGVVPKVLWSKRIQPDKNNLVRMAMRLLLIQDGSRLILIDTGIGNKQSEKFFSHYYLDKSNNLEKSLSKHGFTKEDITDVFLTHLHFDHAGGAVELTDGKLTPAFKNAVYWSNEAQWNWAIKPNAREKPSFLQDNFLPLQESGQLQFISTPEKGLARFTDDVTIRFVSGHTESMMIPQVNYKGNTIVFTADLIISAHHLPVNYVAAYDVQPLKSMQEKELFLQEAIDNDYILFFEHDTDTECCTLERTEKGIGVKDSFKLSEI</sequence>
<dbReference type="InterPro" id="IPR051013">
    <property type="entry name" value="MBL_superfamily_lactonases"/>
</dbReference>
<evidence type="ECO:0000313" key="7">
    <source>
        <dbReference type="Proteomes" id="UP001209317"/>
    </source>
</evidence>
<feature type="domain" description="Metallo-beta-lactamase" evidence="5">
    <location>
        <begin position="42"/>
        <end position="254"/>
    </location>
</feature>
<dbReference type="Proteomes" id="UP001209317">
    <property type="component" value="Unassembled WGS sequence"/>
</dbReference>
<dbReference type="Pfam" id="PF00753">
    <property type="entry name" value="Lactamase_B"/>
    <property type="match status" value="1"/>
</dbReference>
<dbReference type="CDD" id="cd16281">
    <property type="entry name" value="metallo-hydrolase-like_MBL-fold"/>
    <property type="match status" value="1"/>
</dbReference>
<gene>
    <name evidence="6" type="ORF">OD355_00490</name>
</gene>
<keyword evidence="7" id="KW-1185">Reference proteome</keyword>
<evidence type="ECO:0000256" key="3">
    <source>
        <dbReference type="ARBA" id="ARBA00022801"/>
    </source>
</evidence>
<dbReference type="GO" id="GO:0016787">
    <property type="term" value="F:hydrolase activity"/>
    <property type="evidence" value="ECO:0007669"/>
    <property type="project" value="UniProtKB-KW"/>
</dbReference>
<evidence type="ECO:0000256" key="4">
    <source>
        <dbReference type="ARBA" id="ARBA00022833"/>
    </source>
</evidence>
<organism evidence="6 7">
    <name type="scientific">Haoranjiania flava</name>
    <dbReference type="NCBI Taxonomy" id="1856322"/>
    <lineage>
        <taxon>Bacteria</taxon>
        <taxon>Pseudomonadati</taxon>
        <taxon>Bacteroidota</taxon>
        <taxon>Chitinophagia</taxon>
        <taxon>Chitinophagales</taxon>
        <taxon>Chitinophagaceae</taxon>
        <taxon>Haoranjiania</taxon>
    </lineage>
</organism>
<dbReference type="GO" id="GO:0046872">
    <property type="term" value="F:metal ion binding"/>
    <property type="evidence" value="ECO:0007669"/>
    <property type="project" value="UniProtKB-KW"/>
</dbReference>
<dbReference type="PANTHER" id="PTHR42978:SF6">
    <property type="entry name" value="QUORUM-QUENCHING LACTONASE YTNP-RELATED"/>
    <property type="match status" value="1"/>
</dbReference>
<dbReference type="InterPro" id="IPR036866">
    <property type="entry name" value="RibonucZ/Hydroxyglut_hydro"/>
</dbReference>
<accession>A0AAE3IME6</accession>
<evidence type="ECO:0000256" key="2">
    <source>
        <dbReference type="ARBA" id="ARBA00022723"/>
    </source>
</evidence>
<dbReference type="AlphaFoldDB" id="A0AAE3IME6"/>
<dbReference type="InterPro" id="IPR001279">
    <property type="entry name" value="Metallo-B-lactamas"/>
</dbReference>
<protein>
    <submittedName>
        <fullName evidence="6">MBL fold metallo-hydrolase</fullName>
    </submittedName>
</protein>
<keyword evidence="2" id="KW-0479">Metal-binding</keyword>
<comment type="similarity">
    <text evidence="1">Belongs to the metallo-beta-lactamase superfamily.</text>
</comment>
<evidence type="ECO:0000256" key="1">
    <source>
        <dbReference type="ARBA" id="ARBA00007749"/>
    </source>
</evidence>
<dbReference type="RefSeq" id="WP_263036474.1">
    <property type="nucleotide sequence ID" value="NZ_JAOTPL010000001.1"/>
</dbReference>
<keyword evidence="4" id="KW-0862">Zinc</keyword>
<name>A0AAE3IME6_9BACT</name>
<keyword evidence="3" id="KW-0378">Hydrolase</keyword>
<comment type="caution">
    <text evidence="6">The sequence shown here is derived from an EMBL/GenBank/DDBJ whole genome shotgun (WGS) entry which is preliminary data.</text>
</comment>
<dbReference type="SMART" id="SM00849">
    <property type="entry name" value="Lactamase_B"/>
    <property type="match status" value="1"/>
</dbReference>
<proteinExistence type="inferred from homology"/>
<evidence type="ECO:0000259" key="5">
    <source>
        <dbReference type="SMART" id="SM00849"/>
    </source>
</evidence>
<reference evidence="6" key="1">
    <citation type="submission" date="2022-10" db="EMBL/GenBank/DDBJ databases">
        <authorList>
            <person name="Kim H.S."/>
            <person name="Kim J.-S."/>
            <person name="Suh M.K."/>
            <person name="Eom M.K."/>
            <person name="Lee J.-S."/>
        </authorList>
    </citation>
    <scope>NUCLEOTIDE SEQUENCE</scope>
    <source>
        <strain evidence="6">LIP-5</strain>
    </source>
</reference>